<evidence type="ECO:0000313" key="4">
    <source>
        <dbReference type="Proteomes" id="UP001410795"/>
    </source>
</evidence>
<dbReference type="Proteomes" id="UP001410795">
    <property type="component" value="Unassembled WGS sequence"/>
</dbReference>
<name>A0ABP7BIF8_9MICO</name>
<feature type="compositionally biased region" description="Acidic residues" evidence="1">
    <location>
        <begin position="104"/>
        <end position="116"/>
    </location>
</feature>
<feature type="compositionally biased region" description="Basic and acidic residues" evidence="1">
    <location>
        <begin position="123"/>
        <end position="136"/>
    </location>
</feature>
<keyword evidence="2" id="KW-1133">Transmembrane helix</keyword>
<protein>
    <recommendedName>
        <fullName evidence="5">Dinucleotide-utilizing enzyme</fullName>
    </recommendedName>
</protein>
<accession>A0ABP7BIF8</accession>
<dbReference type="RefSeq" id="WP_221860580.1">
    <property type="nucleotide sequence ID" value="NZ_BAAAYV010000010.1"/>
</dbReference>
<organism evidence="3 4">
    <name type="scientific">Microbacterium marinilacus</name>
    <dbReference type="NCBI Taxonomy" id="415209"/>
    <lineage>
        <taxon>Bacteria</taxon>
        <taxon>Bacillati</taxon>
        <taxon>Actinomycetota</taxon>
        <taxon>Actinomycetes</taxon>
        <taxon>Micrococcales</taxon>
        <taxon>Microbacteriaceae</taxon>
        <taxon>Microbacterium</taxon>
    </lineage>
</organism>
<keyword evidence="2" id="KW-0812">Transmembrane</keyword>
<sequence>MTSPRTLPAPRPLLRRSIPFWLLFAGSAGTLASGIALTVPNIDTMTSTLLDNTATGVEVYSGQAWVTLGAALAGAGAIGLALTLALAAASSLIPRASAAGPAPVEDEPVAEDESPADEPVVPETKDAAEAPEKPVAEDDVVDPAPTTRG</sequence>
<reference evidence="4" key="1">
    <citation type="journal article" date="2019" name="Int. J. Syst. Evol. Microbiol.">
        <title>The Global Catalogue of Microorganisms (GCM) 10K type strain sequencing project: providing services to taxonomists for standard genome sequencing and annotation.</title>
        <authorList>
            <consortium name="The Broad Institute Genomics Platform"/>
            <consortium name="The Broad Institute Genome Sequencing Center for Infectious Disease"/>
            <person name="Wu L."/>
            <person name="Ma J."/>
        </authorList>
    </citation>
    <scope>NUCLEOTIDE SEQUENCE [LARGE SCALE GENOMIC DNA]</scope>
    <source>
        <strain evidence="4">JCM 16546</strain>
    </source>
</reference>
<proteinExistence type="predicted"/>
<evidence type="ECO:0000256" key="1">
    <source>
        <dbReference type="SAM" id="MobiDB-lite"/>
    </source>
</evidence>
<feature type="transmembrane region" description="Helical" evidence="2">
    <location>
        <begin position="20"/>
        <end position="42"/>
    </location>
</feature>
<keyword evidence="4" id="KW-1185">Reference proteome</keyword>
<evidence type="ECO:0000313" key="3">
    <source>
        <dbReference type="EMBL" id="GAA3660250.1"/>
    </source>
</evidence>
<feature type="transmembrane region" description="Helical" evidence="2">
    <location>
        <begin position="62"/>
        <end position="87"/>
    </location>
</feature>
<feature type="region of interest" description="Disordered" evidence="1">
    <location>
        <begin position="96"/>
        <end position="149"/>
    </location>
</feature>
<evidence type="ECO:0008006" key="5">
    <source>
        <dbReference type="Google" id="ProtNLM"/>
    </source>
</evidence>
<keyword evidence="2" id="KW-0472">Membrane</keyword>
<gene>
    <name evidence="3" type="ORF">GCM10022202_21420</name>
</gene>
<evidence type="ECO:0000256" key="2">
    <source>
        <dbReference type="SAM" id="Phobius"/>
    </source>
</evidence>
<dbReference type="EMBL" id="BAAAYV010000010">
    <property type="protein sequence ID" value="GAA3660250.1"/>
    <property type="molecule type" value="Genomic_DNA"/>
</dbReference>
<comment type="caution">
    <text evidence="3">The sequence shown here is derived from an EMBL/GenBank/DDBJ whole genome shotgun (WGS) entry which is preliminary data.</text>
</comment>